<gene>
    <name evidence="1" type="ORF">PSAN_34180</name>
    <name evidence="2" type="ORF">SAMN04490179_2843</name>
</gene>
<evidence type="ECO:0000313" key="2">
    <source>
        <dbReference type="EMBL" id="SDN15940.1"/>
    </source>
</evidence>
<dbReference type="Proteomes" id="UP000182470">
    <property type="component" value="Chromosome I"/>
</dbReference>
<dbReference type="Proteomes" id="UP000748067">
    <property type="component" value="Unassembled WGS sequence"/>
</dbReference>
<organism evidence="2 3">
    <name type="scientific">Pseudomonas antarctica</name>
    <dbReference type="NCBI Taxonomy" id="219572"/>
    <lineage>
        <taxon>Bacteria</taxon>
        <taxon>Pseudomonadati</taxon>
        <taxon>Pseudomonadota</taxon>
        <taxon>Gammaproteobacteria</taxon>
        <taxon>Pseudomonadales</taxon>
        <taxon>Pseudomonadaceae</taxon>
        <taxon>Pseudomonas</taxon>
    </lineage>
</organism>
<dbReference type="AlphaFoldDB" id="A0A1G9Z3N5"/>
<reference evidence="2 3" key="2">
    <citation type="submission" date="2016-10" db="EMBL/GenBank/DDBJ databases">
        <authorList>
            <person name="de Groot N.N."/>
        </authorList>
    </citation>
    <scope>NUCLEOTIDE SEQUENCE [LARGE SCALE GENOMIC DNA]</scope>
    <source>
        <strain evidence="2 3">BS2772</strain>
    </source>
</reference>
<dbReference type="EMBL" id="LT629704">
    <property type="protein sequence ID" value="SDN15940.1"/>
    <property type="molecule type" value="Genomic_DNA"/>
</dbReference>
<reference evidence="1 4" key="1">
    <citation type="submission" date="2015-01" db="EMBL/GenBank/DDBJ databases">
        <title>Genome Sequence of Pseudomonas antarctica CMS 35.</title>
        <authorList>
            <person name="Voget S."/>
            <person name="Chow J."/>
            <person name="Daniel R."/>
            <person name="Streit W."/>
        </authorList>
    </citation>
    <scope>NUCLEOTIDE SEQUENCE [LARGE SCALE GENOMIC DNA]</scope>
    <source>
        <strain evidence="1 4">CMS 35</strain>
    </source>
</reference>
<dbReference type="EMBL" id="JXDI01000001">
    <property type="protein sequence ID" value="KAF2410984.1"/>
    <property type="molecule type" value="Genomic_DNA"/>
</dbReference>
<name>A0A1G9Z3N5_9PSED</name>
<accession>A0A1G9Z3N5</accession>
<evidence type="ECO:0000313" key="1">
    <source>
        <dbReference type="EMBL" id="KAF2410984.1"/>
    </source>
</evidence>
<sequence>MGVSMSNDVCGYVHPSPSPAAWRALDDYILESELGIFKINSAELSNYPPDFLPSEGTFVFLIGDRPGYPNATYLTDYDEYDPLTSDIGFPSKPQDRVAILLEAITEIASICKAEKIVFSISDSSQIEAVRRIDMSDLYEVVLSDFEKHQAPPDTLYEVFCGDVCSDVVKR</sequence>
<evidence type="ECO:0000313" key="4">
    <source>
        <dbReference type="Proteomes" id="UP000748067"/>
    </source>
</evidence>
<proteinExistence type="predicted"/>
<protein>
    <submittedName>
        <fullName evidence="2">Uncharacterized protein</fullName>
    </submittedName>
</protein>
<evidence type="ECO:0000313" key="3">
    <source>
        <dbReference type="Proteomes" id="UP000182470"/>
    </source>
</evidence>
<keyword evidence="4" id="KW-1185">Reference proteome</keyword>